<dbReference type="OrthoDB" id="5294844at2"/>
<accession>A0A261S2J1</accession>
<dbReference type="GO" id="GO:0008410">
    <property type="term" value="F:CoA-transferase activity"/>
    <property type="evidence" value="ECO:0007669"/>
    <property type="project" value="TreeGrafter"/>
</dbReference>
<evidence type="ECO:0000256" key="1">
    <source>
        <dbReference type="ARBA" id="ARBA00022679"/>
    </source>
</evidence>
<organism evidence="2 3">
    <name type="scientific">Bordetella genomosp. 10</name>
    <dbReference type="NCBI Taxonomy" id="1416804"/>
    <lineage>
        <taxon>Bacteria</taxon>
        <taxon>Pseudomonadati</taxon>
        <taxon>Pseudomonadota</taxon>
        <taxon>Betaproteobacteria</taxon>
        <taxon>Burkholderiales</taxon>
        <taxon>Alcaligenaceae</taxon>
        <taxon>Bordetella</taxon>
    </lineage>
</organism>
<dbReference type="InterPro" id="IPR050483">
    <property type="entry name" value="CoA-transferase_III_domain"/>
</dbReference>
<proteinExistence type="predicted"/>
<dbReference type="InterPro" id="IPR044855">
    <property type="entry name" value="CoA-Trfase_III_dom3_sf"/>
</dbReference>
<evidence type="ECO:0000313" key="2">
    <source>
        <dbReference type="EMBL" id="OZI30703.1"/>
    </source>
</evidence>
<dbReference type="InterPro" id="IPR003673">
    <property type="entry name" value="CoA-Trfase_fam_III"/>
</dbReference>
<dbReference type="EMBL" id="NEVM01000005">
    <property type="protein sequence ID" value="OZI30703.1"/>
    <property type="molecule type" value="Genomic_DNA"/>
</dbReference>
<dbReference type="Gene3D" id="3.40.50.10540">
    <property type="entry name" value="Crotonobetainyl-coa:carnitine coa-transferase, domain 1"/>
    <property type="match status" value="1"/>
</dbReference>
<dbReference type="AlphaFoldDB" id="A0A261S2J1"/>
<dbReference type="Pfam" id="PF02515">
    <property type="entry name" value="CoA_transf_3"/>
    <property type="match status" value="1"/>
</dbReference>
<dbReference type="PANTHER" id="PTHR48207:SF4">
    <property type="entry name" value="BLL6097 PROTEIN"/>
    <property type="match status" value="1"/>
</dbReference>
<evidence type="ECO:0008006" key="4">
    <source>
        <dbReference type="Google" id="ProtNLM"/>
    </source>
</evidence>
<dbReference type="Gene3D" id="3.30.1540.10">
    <property type="entry name" value="formyl-coa transferase, domain 3"/>
    <property type="match status" value="1"/>
</dbReference>
<name>A0A261S2J1_9BORD</name>
<dbReference type="RefSeq" id="WP_094855127.1">
    <property type="nucleotide sequence ID" value="NZ_NEVM01000005.1"/>
</dbReference>
<comment type="caution">
    <text evidence="2">The sequence shown here is derived from an EMBL/GenBank/DDBJ whole genome shotgun (WGS) entry which is preliminary data.</text>
</comment>
<evidence type="ECO:0000313" key="3">
    <source>
        <dbReference type="Proteomes" id="UP000216020"/>
    </source>
</evidence>
<dbReference type="PANTHER" id="PTHR48207">
    <property type="entry name" value="SUCCINATE--HYDROXYMETHYLGLUTARATE COA-TRANSFERASE"/>
    <property type="match status" value="1"/>
</dbReference>
<dbReference type="Proteomes" id="UP000216020">
    <property type="component" value="Unassembled WGS sequence"/>
</dbReference>
<keyword evidence="3" id="KW-1185">Reference proteome</keyword>
<dbReference type="SUPFAM" id="SSF89796">
    <property type="entry name" value="CoA-transferase family III (CaiB/BaiF)"/>
    <property type="match status" value="1"/>
</dbReference>
<keyword evidence="1" id="KW-0808">Transferase</keyword>
<gene>
    <name evidence="2" type="ORF">CAL29_22175</name>
</gene>
<sequence length="408" mass="42909">MMAAGIDAVKDEPPLAGIKVLDLSQGIAGPYAAAILGMQGAQVTKVEPPEGDWSRLMGGGRQGLTALSIVCNPGKQSICVDARKPGGTELLVRLARDADVLIESFRPGVVERLGLDYATLAGQLPRLLYVSVTGFGDSGPYRDLPGADSVVQALSGMMVMNRDAAGEPRRIGMLAVDVATGLYAAQGVTAGLLKQARTGRGGFLPITLLHSAAAFQGIPMLDAAMHAGAGRKMPVTVPSGTFRTRDGLINLTALRDKMFHGLARALGQPEWVDDPRYRTNADRLANADEINAAIQARLLQDGSDEWVARFREQDVLCAPVLDYAGFMADPQARAQNVFAEIEQGPYGKLPVARLPGAPRAALPPAPVLGEHTEQVLASAGVPADRVAELRAAGVVYTHADISARQGKG</sequence>
<protein>
    <recommendedName>
        <fullName evidence="4">CoA transferase</fullName>
    </recommendedName>
</protein>
<dbReference type="InterPro" id="IPR023606">
    <property type="entry name" value="CoA-Trfase_III_dom_1_sf"/>
</dbReference>
<reference evidence="3" key="1">
    <citation type="submission" date="2017-05" db="EMBL/GenBank/DDBJ databases">
        <title>Complete and WGS of Bordetella genogroups.</title>
        <authorList>
            <person name="Spilker T."/>
            <person name="Lipuma J."/>
        </authorList>
    </citation>
    <scope>NUCLEOTIDE SEQUENCE [LARGE SCALE GENOMIC DNA]</scope>
    <source>
        <strain evidence="3">AU16122</strain>
    </source>
</reference>